<dbReference type="EnsemblMetazoa" id="XM_011409158.2">
    <property type="protein sequence ID" value="XP_011407460.2"/>
    <property type="gene ID" value="LOC105314787"/>
</dbReference>
<dbReference type="Proteomes" id="UP000007879">
    <property type="component" value="Unassembled WGS sequence"/>
</dbReference>
<name>A0A1X7TIQ1_AMPQE</name>
<dbReference type="EnsemblMetazoa" id="Aqu2.1.14593_001">
    <property type="protein sequence ID" value="Aqu2.1.14593_001"/>
    <property type="gene ID" value="Aqu2.1.14593"/>
</dbReference>
<evidence type="ECO:0000256" key="2">
    <source>
        <dbReference type="SAM" id="MobiDB-lite"/>
    </source>
</evidence>
<evidence type="ECO:0000256" key="1">
    <source>
        <dbReference type="SAM" id="Coils"/>
    </source>
</evidence>
<proteinExistence type="predicted"/>
<evidence type="ECO:0000313" key="4">
    <source>
        <dbReference type="Proteomes" id="UP000007879"/>
    </source>
</evidence>
<reference evidence="4" key="1">
    <citation type="journal article" date="2010" name="Nature">
        <title>The Amphimedon queenslandica genome and the evolution of animal complexity.</title>
        <authorList>
            <person name="Srivastava M."/>
            <person name="Simakov O."/>
            <person name="Chapman J."/>
            <person name="Fahey B."/>
            <person name="Gauthier M.E."/>
            <person name="Mitros T."/>
            <person name="Richards G.S."/>
            <person name="Conaco C."/>
            <person name="Dacre M."/>
            <person name="Hellsten U."/>
            <person name="Larroux C."/>
            <person name="Putnam N.H."/>
            <person name="Stanke M."/>
            <person name="Adamska M."/>
            <person name="Darling A."/>
            <person name="Degnan S.M."/>
            <person name="Oakley T.H."/>
            <person name="Plachetzki D.C."/>
            <person name="Zhai Y."/>
            <person name="Adamski M."/>
            <person name="Calcino A."/>
            <person name="Cummins S.F."/>
            <person name="Goodstein D.M."/>
            <person name="Harris C."/>
            <person name="Jackson D.J."/>
            <person name="Leys S.P."/>
            <person name="Shu S."/>
            <person name="Woodcroft B.J."/>
            <person name="Vervoort M."/>
            <person name="Kosik K.S."/>
            <person name="Manning G."/>
            <person name="Degnan B.M."/>
            <person name="Rokhsar D.S."/>
        </authorList>
    </citation>
    <scope>NUCLEOTIDE SEQUENCE [LARGE SCALE GENOMIC DNA]</scope>
</reference>
<sequence>MDGASWKKKHQNLLNKTIKELEESTLVAQRAAEENAEASQKLISELRSQLQRSQEKIKTLEDKLKAQASPSIVSVGSVDEPDKRKEGAYVATSLPISLSSDENGGSDNENMLSSVRKRRQVQKDMPKRNQEYEFFESITCLSVECTESNDLSTTYLCSLDDGALMGHEFKITLSRDNWEYTYTPINPSKSIDEGNQLKNSFFFPDYMLPRFLVKLLNATYQLQEGEQY</sequence>
<dbReference type="KEGG" id="aqu:105314787"/>
<evidence type="ECO:0000313" key="3">
    <source>
        <dbReference type="EnsemblMetazoa" id="Aqu2.1.14593_001"/>
    </source>
</evidence>
<organism evidence="3">
    <name type="scientific">Amphimedon queenslandica</name>
    <name type="common">Sponge</name>
    <dbReference type="NCBI Taxonomy" id="400682"/>
    <lineage>
        <taxon>Eukaryota</taxon>
        <taxon>Metazoa</taxon>
        <taxon>Porifera</taxon>
        <taxon>Demospongiae</taxon>
        <taxon>Heteroscleromorpha</taxon>
        <taxon>Haplosclerida</taxon>
        <taxon>Niphatidae</taxon>
        <taxon>Amphimedon</taxon>
    </lineage>
</organism>
<protein>
    <submittedName>
        <fullName evidence="3">Uncharacterized protein</fullName>
    </submittedName>
</protein>
<keyword evidence="4" id="KW-1185">Reference proteome</keyword>
<keyword evidence="1" id="KW-0175">Coiled coil</keyword>
<gene>
    <name evidence="3" type="primary">105314787</name>
</gene>
<feature type="region of interest" description="Disordered" evidence="2">
    <location>
        <begin position="98"/>
        <end position="123"/>
    </location>
</feature>
<accession>A0A1X7TIQ1</accession>
<feature type="coiled-coil region" evidence="1">
    <location>
        <begin position="21"/>
        <end position="63"/>
    </location>
</feature>
<dbReference type="AlphaFoldDB" id="A0A1X7TIQ1"/>
<dbReference type="InParanoid" id="A0A1X7TIQ1"/>
<reference evidence="3" key="2">
    <citation type="submission" date="2017-05" db="UniProtKB">
        <authorList>
            <consortium name="EnsemblMetazoa"/>
        </authorList>
    </citation>
    <scope>IDENTIFICATION</scope>
</reference>
<feature type="compositionally biased region" description="Polar residues" evidence="2">
    <location>
        <begin position="98"/>
        <end position="113"/>
    </location>
</feature>